<keyword evidence="3" id="KW-1185">Reference proteome</keyword>
<feature type="region of interest" description="Disordered" evidence="1">
    <location>
        <begin position="1"/>
        <end position="43"/>
    </location>
</feature>
<protein>
    <submittedName>
        <fullName evidence="2">Uncharacterized protein</fullName>
    </submittedName>
</protein>
<reference evidence="2 3" key="1">
    <citation type="submission" date="2018-11" db="EMBL/GenBank/DDBJ databases">
        <authorList>
            <consortium name="Pathogen Informatics"/>
        </authorList>
    </citation>
    <scope>NUCLEOTIDE SEQUENCE [LARGE SCALE GENOMIC DNA]</scope>
    <source>
        <strain>Denwood</strain>
        <strain evidence="3">Zambia</strain>
    </source>
</reference>
<organism evidence="2 3">
    <name type="scientific">Schistosoma mattheei</name>
    <dbReference type="NCBI Taxonomy" id="31246"/>
    <lineage>
        <taxon>Eukaryota</taxon>
        <taxon>Metazoa</taxon>
        <taxon>Spiralia</taxon>
        <taxon>Lophotrochozoa</taxon>
        <taxon>Platyhelminthes</taxon>
        <taxon>Trematoda</taxon>
        <taxon>Digenea</taxon>
        <taxon>Strigeidida</taxon>
        <taxon>Schistosomatoidea</taxon>
        <taxon>Schistosomatidae</taxon>
        <taxon>Schistosoma</taxon>
    </lineage>
</organism>
<dbReference type="EMBL" id="UZAL01027452">
    <property type="protein sequence ID" value="VDP32704.1"/>
    <property type="molecule type" value="Genomic_DNA"/>
</dbReference>
<name>A0A183NVR7_9TREM</name>
<dbReference type="Proteomes" id="UP000269396">
    <property type="component" value="Unassembled WGS sequence"/>
</dbReference>
<proteinExistence type="predicted"/>
<feature type="compositionally biased region" description="Basic and acidic residues" evidence="1">
    <location>
        <begin position="1"/>
        <end position="29"/>
    </location>
</feature>
<evidence type="ECO:0000313" key="3">
    <source>
        <dbReference type="Proteomes" id="UP000269396"/>
    </source>
</evidence>
<accession>A0A183NVR7</accession>
<gene>
    <name evidence="2" type="ORF">SMTD_LOCUS6203</name>
</gene>
<sequence length="122" mass="13310">MTAEKAAREGNMRQLYDTKKLAGNDRKPEPPLNTPNIDAAPTDLPIDVGRTTIEVIGIAIRQIKSGKAAGPDNISAESLKTSTTLNMRKHLIALTGQYYGAFFHTAACLRTWSTSYGILMMD</sequence>
<evidence type="ECO:0000313" key="2">
    <source>
        <dbReference type="EMBL" id="VDP32704.1"/>
    </source>
</evidence>
<evidence type="ECO:0000256" key="1">
    <source>
        <dbReference type="SAM" id="MobiDB-lite"/>
    </source>
</evidence>
<dbReference type="STRING" id="31246.A0A183NVR7"/>
<dbReference type="AlphaFoldDB" id="A0A183NVR7"/>